<keyword evidence="3" id="KW-0347">Helicase</keyword>
<dbReference type="InterPro" id="IPR038475">
    <property type="entry name" value="RecG_C_sf"/>
</dbReference>
<dbReference type="PANTHER" id="PTHR30595">
    <property type="entry name" value="GLPR-RELATED TRANSCRIPTIONAL REPRESSOR"/>
    <property type="match status" value="1"/>
</dbReference>
<evidence type="ECO:0000313" key="3">
    <source>
        <dbReference type="EMBL" id="MDR6892049.1"/>
    </source>
</evidence>
<evidence type="ECO:0000256" key="1">
    <source>
        <dbReference type="SAM" id="MobiDB-lite"/>
    </source>
</evidence>
<proteinExistence type="predicted"/>
<dbReference type="EC" id="3.6.4.12" evidence="3"/>
<dbReference type="SUPFAM" id="SSF46785">
    <property type="entry name" value="Winged helix' DNA-binding domain"/>
    <property type="match status" value="1"/>
</dbReference>
<sequence>MTWTVDRLTEALAALRIHRGDSTHLELKRAAGGLPQSCAETICAFANMPRGGTIVLGVDEARGLEVTGVEDPARLAQGLAAQARTAVNPSPHVEIETLVVDGRPVVIADVVPLPLTERPAETRGRAYLRQADGDYPMQPHELRMIEVQKLHADEAVHYDRTPVNGQTADDLDPGILADYLSEVRRSNPRLRDEDDAAILRQTGVTTASGSLTLAGLYAMGRYPQGEEPSLTVTAAVQLPYSASGGRTRNLQDFTGPIPALLEEIMDWVAQNVPTVQAYRESGHMRSVPEYPLDAVRELVANALVHRDLGPDTLGAGKSIQIRLTPRGLFIVSPGGLKNVSVEQLRSEEHAQAAVNQRLYAIAKKLRTRDGDAVVEGEGGGLRLVHRASARAGLLPPALDDTGVQFKVTLWAPVRDGETAPRAGTSSGTGSVSGVPEQVPALPDMSQADDDGAAAPTPAAASAHAAAATTKNGPVILAALAQAGRPLRFSELRAAASLSPGQVRYAVGALLDAGVLRMNGGQGERTTTYELTAAPAGAPERPTPLLDPVGRRISTKNPA</sequence>
<evidence type="ECO:0000259" key="2">
    <source>
        <dbReference type="Pfam" id="PF04326"/>
    </source>
</evidence>
<dbReference type="EMBL" id="JAVDUI010000001">
    <property type="protein sequence ID" value="MDR6892049.1"/>
    <property type="molecule type" value="Genomic_DNA"/>
</dbReference>
<keyword evidence="3" id="KW-0547">Nucleotide-binding</keyword>
<dbReference type="AlphaFoldDB" id="A0AAE3YER4"/>
<accession>A0AAE3YER4</accession>
<keyword evidence="3" id="KW-0067">ATP-binding</keyword>
<protein>
    <submittedName>
        <fullName evidence="3">ATP-dependent DNA helicase RecG</fullName>
        <ecNumber evidence="3">3.6.4.12</ecNumber>
    </submittedName>
</protein>
<dbReference type="Gene3D" id="3.30.565.60">
    <property type="match status" value="1"/>
</dbReference>
<keyword evidence="3" id="KW-0378">Hydrolase</keyword>
<dbReference type="GO" id="GO:0003678">
    <property type="term" value="F:DNA helicase activity"/>
    <property type="evidence" value="ECO:0007669"/>
    <property type="project" value="UniProtKB-EC"/>
</dbReference>
<dbReference type="InterPro" id="IPR038461">
    <property type="entry name" value="Schlafen_AlbA_2_dom_sf"/>
</dbReference>
<dbReference type="InterPro" id="IPR036390">
    <property type="entry name" value="WH_DNA-bd_sf"/>
</dbReference>
<name>A0AAE3YER4_9MICC</name>
<dbReference type="InterPro" id="IPR007421">
    <property type="entry name" value="Schlafen_AlbA_2_dom"/>
</dbReference>
<dbReference type="PANTHER" id="PTHR30595:SF6">
    <property type="entry name" value="SCHLAFEN ALBA-2 DOMAIN-CONTAINING PROTEIN"/>
    <property type="match status" value="1"/>
</dbReference>
<dbReference type="GO" id="GO:0016787">
    <property type="term" value="F:hydrolase activity"/>
    <property type="evidence" value="ECO:0007669"/>
    <property type="project" value="UniProtKB-KW"/>
</dbReference>
<keyword evidence="4" id="KW-1185">Reference proteome</keyword>
<comment type="caution">
    <text evidence="3">The sequence shown here is derived from an EMBL/GenBank/DDBJ whole genome shotgun (WGS) entry which is preliminary data.</text>
</comment>
<dbReference type="Gene3D" id="3.30.950.30">
    <property type="entry name" value="Schlafen, AAA domain"/>
    <property type="match status" value="1"/>
</dbReference>
<gene>
    <name evidence="3" type="ORF">J2S35_000989</name>
</gene>
<dbReference type="Pfam" id="PF04326">
    <property type="entry name" value="SLFN_AlbA_2"/>
    <property type="match status" value="1"/>
</dbReference>
<feature type="domain" description="Schlafen AlbA-2" evidence="2">
    <location>
        <begin position="22"/>
        <end position="137"/>
    </location>
</feature>
<feature type="region of interest" description="Disordered" evidence="1">
    <location>
        <begin position="533"/>
        <end position="558"/>
    </location>
</feature>
<feature type="region of interest" description="Disordered" evidence="1">
    <location>
        <begin position="416"/>
        <end position="459"/>
    </location>
</feature>
<dbReference type="Pfam" id="PF13749">
    <property type="entry name" value="HATPase_c_4"/>
    <property type="match status" value="1"/>
</dbReference>
<feature type="compositionally biased region" description="Low complexity" evidence="1">
    <location>
        <begin position="423"/>
        <end position="434"/>
    </location>
</feature>
<reference evidence="3" key="1">
    <citation type="submission" date="2023-07" db="EMBL/GenBank/DDBJ databases">
        <title>Sequencing the genomes of 1000 actinobacteria strains.</title>
        <authorList>
            <person name="Klenk H.-P."/>
        </authorList>
    </citation>
    <scope>NUCLEOTIDE SEQUENCE</scope>
    <source>
        <strain evidence="3">DSM 13988</strain>
    </source>
</reference>
<evidence type="ECO:0000313" key="4">
    <source>
        <dbReference type="Proteomes" id="UP001247307"/>
    </source>
</evidence>
<dbReference type="Proteomes" id="UP001247307">
    <property type="component" value="Unassembled WGS sequence"/>
</dbReference>
<dbReference type="RefSeq" id="WP_309850520.1">
    <property type="nucleotide sequence ID" value="NZ_BAAAIU010000005.1"/>
</dbReference>
<organism evidence="3 4">
    <name type="scientific">Falsarthrobacter nasiphocae</name>
    <dbReference type="NCBI Taxonomy" id="189863"/>
    <lineage>
        <taxon>Bacteria</taxon>
        <taxon>Bacillati</taxon>
        <taxon>Actinomycetota</taxon>
        <taxon>Actinomycetes</taxon>
        <taxon>Micrococcales</taxon>
        <taxon>Micrococcaceae</taxon>
        <taxon>Falsarthrobacter</taxon>
    </lineage>
</organism>